<comment type="caution">
    <text evidence="1">The sequence shown here is derived from an EMBL/GenBank/DDBJ whole genome shotgun (WGS) entry which is preliminary data.</text>
</comment>
<evidence type="ECO:0000313" key="2">
    <source>
        <dbReference type="Proteomes" id="UP000678393"/>
    </source>
</evidence>
<reference evidence="1" key="1">
    <citation type="submission" date="2021-04" db="EMBL/GenBank/DDBJ databases">
        <authorList>
            <consortium name="Molecular Ecology Group"/>
        </authorList>
    </citation>
    <scope>NUCLEOTIDE SEQUENCE</scope>
</reference>
<evidence type="ECO:0000313" key="1">
    <source>
        <dbReference type="EMBL" id="CAG5117942.1"/>
    </source>
</evidence>
<gene>
    <name evidence="1" type="ORF">CUNI_LOCUS3500</name>
</gene>
<keyword evidence="2" id="KW-1185">Reference proteome</keyword>
<name>A0A8S3YR02_9EUPU</name>
<dbReference type="AlphaFoldDB" id="A0A8S3YR02"/>
<protein>
    <submittedName>
        <fullName evidence="1">Uncharacterized protein</fullName>
    </submittedName>
</protein>
<accession>A0A8S3YR02</accession>
<organism evidence="1 2">
    <name type="scientific">Candidula unifasciata</name>
    <dbReference type="NCBI Taxonomy" id="100452"/>
    <lineage>
        <taxon>Eukaryota</taxon>
        <taxon>Metazoa</taxon>
        <taxon>Spiralia</taxon>
        <taxon>Lophotrochozoa</taxon>
        <taxon>Mollusca</taxon>
        <taxon>Gastropoda</taxon>
        <taxon>Heterobranchia</taxon>
        <taxon>Euthyneura</taxon>
        <taxon>Panpulmonata</taxon>
        <taxon>Eupulmonata</taxon>
        <taxon>Stylommatophora</taxon>
        <taxon>Helicina</taxon>
        <taxon>Helicoidea</taxon>
        <taxon>Geomitridae</taxon>
        <taxon>Candidula</taxon>
    </lineage>
</organism>
<sequence>MSPPLQFWGSVDLSCTSTYTLHSCSCLMFMFNMCCLRSKGYVYDIVMVHALFSDCFLEMLTVASSASVLGLLDDYKCAGLTALVLLLSLTKPRSSIVYSHCNITTVILCFCFNAVRVSLF</sequence>
<dbReference type="EMBL" id="CAJHNH020000476">
    <property type="protein sequence ID" value="CAG5117942.1"/>
    <property type="molecule type" value="Genomic_DNA"/>
</dbReference>
<proteinExistence type="predicted"/>
<dbReference type="Proteomes" id="UP000678393">
    <property type="component" value="Unassembled WGS sequence"/>
</dbReference>